<dbReference type="RefSeq" id="WP_008088773.1">
    <property type="nucleotide sequence ID" value="NZ_AEUX02000006.1"/>
</dbReference>
<sequence>MISKEQIAHDLAIAIMTAGFSQEKYHRVNFTQITKYKDYYKRFLSEL</sequence>
<reference evidence="1 2" key="1">
    <citation type="journal article" date="2014" name="Int. J. Syst. Evol. Microbiol.">
        <title>Phylogenomics and the dynamic genome evolution of the genus Streptococcus.</title>
        <authorList>
            <consortium name="The Broad Institute Genome Sequencing Platform"/>
            <person name="Richards V.P."/>
            <person name="Palmer S.R."/>
            <person name="Pavinski Bitar P.D."/>
            <person name="Qin X."/>
            <person name="Weinstock G.M."/>
            <person name="Highlander S.K."/>
            <person name="Town C.D."/>
            <person name="Burne R.A."/>
            <person name="Stanhope M.J."/>
        </authorList>
    </citation>
    <scope>NUCLEOTIDE SEQUENCE [LARGE SCALE GENOMIC DNA]</scope>
    <source>
        <strain evidence="1 2">707-05</strain>
    </source>
</reference>
<name>G5K3S4_9STRE</name>
<dbReference type="AlphaFoldDB" id="G5K3S4"/>
<proteinExistence type="predicted"/>
<dbReference type="EMBL" id="AEUX02000006">
    <property type="protein sequence ID" value="EHI69402.1"/>
    <property type="molecule type" value="Genomic_DNA"/>
</dbReference>
<protein>
    <submittedName>
        <fullName evidence="1">Uncharacterized protein</fullName>
    </submittedName>
</protein>
<comment type="caution">
    <text evidence="1">The sequence shown here is derived from an EMBL/GenBank/DDBJ whole genome shotgun (WGS) entry which is preliminary data.</text>
</comment>
<accession>G5K3S4</accession>
<dbReference type="Proteomes" id="UP000003330">
    <property type="component" value="Unassembled WGS sequence"/>
</dbReference>
<evidence type="ECO:0000313" key="2">
    <source>
        <dbReference type="Proteomes" id="UP000003330"/>
    </source>
</evidence>
<keyword evidence="2" id="KW-1185">Reference proteome</keyword>
<gene>
    <name evidence="1" type="ORF">STRIC_1445</name>
</gene>
<organism evidence="1 2">
    <name type="scientific">Streptococcus ictaluri 707-05</name>
    <dbReference type="NCBI Taxonomy" id="764299"/>
    <lineage>
        <taxon>Bacteria</taxon>
        <taxon>Bacillati</taxon>
        <taxon>Bacillota</taxon>
        <taxon>Bacilli</taxon>
        <taxon>Lactobacillales</taxon>
        <taxon>Streptococcaceae</taxon>
        <taxon>Streptococcus</taxon>
    </lineage>
</organism>
<evidence type="ECO:0000313" key="1">
    <source>
        <dbReference type="EMBL" id="EHI69402.1"/>
    </source>
</evidence>